<dbReference type="OrthoDB" id="9785276at2"/>
<accession>A0A0B1ZKT8</accession>
<protein>
    <recommendedName>
        <fullName evidence="7">Glucose-methanol-choline oxidoreductase N-terminal domain-containing protein</fullName>
    </recommendedName>
</protein>
<dbReference type="Gene3D" id="3.30.560.10">
    <property type="entry name" value="Glucose Oxidase, domain 3"/>
    <property type="match status" value="1"/>
</dbReference>
<keyword evidence="9" id="KW-1185">Reference proteome</keyword>
<evidence type="ECO:0000256" key="6">
    <source>
        <dbReference type="RuleBase" id="RU003968"/>
    </source>
</evidence>
<evidence type="ECO:0000256" key="5">
    <source>
        <dbReference type="PIRSR" id="PIRSR000137-2"/>
    </source>
</evidence>
<feature type="domain" description="Glucose-methanol-choline oxidoreductase N-terminal" evidence="7">
    <location>
        <begin position="90"/>
        <end position="113"/>
    </location>
</feature>
<dbReference type="InterPro" id="IPR007867">
    <property type="entry name" value="GMC_OxRtase_C"/>
</dbReference>
<evidence type="ECO:0000259" key="7">
    <source>
        <dbReference type="PROSITE" id="PS00623"/>
    </source>
</evidence>
<dbReference type="PIRSF" id="PIRSF000137">
    <property type="entry name" value="Alcohol_oxidase"/>
    <property type="match status" value="1"/>
</dbReference>
<evidence type="ECO:0000256" key="3">
    <source>
        <dbReference type="ARBA" id="ARBA00022630"/>
    </source>
</evidence>
<dbReference type="Pfam" id="PF00732">
    <property type="entry name" value="GMC_oxred_N"/>
    <property type="match status" value="1"/>
</dbReference>
<evidence type="ECO:0000256" key="4">
    <source>
        <dbReference type="ARBA" id="ARBA00022827"/>
    </source>
</evidence>
<dbReference type="Pfam" id="PF05199">
    <property type="entry name" value="GMC_oxred_C"/>
    <property type="match status" value="1"/>
</dbReference>
<reference evidence="8 9" key="1">
    <citation type="submission" date="2014-10" db="EMBL/GenBank/DDBJ databases">
        <title>Genome sequence of Novosphingobium malaysiense MUSC 273(T).</title>
        <authorList>
            <person name="Lee L.-H."/>
        </authorList>
    </citation>
    <scope>NUCLEOTIDE SEQUENCE [LARGE SCALE GENOMIC DNA]</scope>
    <source>
        <strain evidence="8 9">MUSC 273</strain>
    </source>
</reference>
<gene>
    <name evidence="8" type="ORF">LK12_17860</name>
</gene>
<dbReference type="RefSeq" id="WP_039287111.1">
    <property type="nucleotide sequence ID" value="NZ_JTDI01000006.1"/>
</dbReference>
<proteinExistence type="inferred from homology"/>
<dbReference type="PROSITE" id="PS00623">
    <property type="entry name" value="GMC_OXRED_1"/>
    <property type="match status" value="1"/>
</dbReference>
<dbReference type="AlphaFoldDB" id="A0A0B1ZKT8"/>
<dbReference type="InterPro" id="IPR036188">
    <property type="entry name" value="FAD/NAD-bd_sf"/>
</dbReference>
<comment type="cofactor">
    <cofactor evidence="1 5">
        <name>FAD</name>
        <dbReference type="ChEBI" id="CHEBI:57692"/>
    </cofactor>
</comment>
<organism evidence="8 9">
    <name type="scientific">Novosphingobium malaysiense</name>
    <dbReference type="NCBI Taxonomy" id="1348853"/>
    <lineage>
        <taxon>Bacteria</taxon>
        <taxon>Pseudomonadati</taxon>
        <taxon>Pseudomonadota</taxon>
        <taxon>Alphaproteobacteria</taxon>
        <taxon>Sphingomonadales</taxon>
        <taxon>Sphingomonadaceae</taxon>
        <taxon>Novosphingobium</taxon>
    </lineage>
</organism>
<evidence type="ECO:0000313" key="9">
    <source>
        <dbReference type="Proteomes" id="UP000031057"/>
    </source>
</evidence>
<sequence length="539" mass="57818">MEFDYIVIGAGSAGSVVANRLSARPDINVLLIEAGGDDRILRNPSQAAQNMLIRVPAGYWKNTSDPRVDWGYSVIEGSEQAGRPSAYPRGKVLGGTSSINGMLYVRGQAADFDRWAQLGCTGWSWSDVLPLFKRSEDQCRGADEAHGAGGPLAVSDTAAHPVSDAVLEAAEQAGYRKVADINGGDQEGFTRVQTNMRRGRRCSTAVAYLHSADHRRNMRIVTDTRVTRILIEGGSAVGVRLRDRKAESEVRCRQEVILCGGVINSPQLLEVSGIGDPAILRRAGIEPVHALPGVGRNLQDHYSVAGRYRLKAGAPSHNTVGSGGKLALQVARYLMGLPSLMTSPPSDIVGFVRSTAQLDLPDIQFFSIPATADPETGEIDTFPGLTLAGCQLRPESRGHVHVTAPDPAERPRIVTNSLTDPEDCRIAVRALRLIRRMAEQPALQSLLQEHVGPFPADGDEEGLVDHARRVGFSIYHGVGTCRMGLDGDAVVDPRLRVHGMAGLRVADASIMPRIVSGNTNAAAIMIGEKASDLILKDMA</sequence>
<dbReference type="STRING" id="1348853.LK12_17860"/>
<keyword evidence="3 6" id="KW-0285">Flavoprotein</keyword>
<dbReference type="InterPro" id="IPR000172">
    <property type="entry name" value="GMC_OxRdtase_N"/>
</dbReference>
<dbReference type="EMBL" id="JTDI01000006">
    <property type="protein sequence ID" value="KHK89793.1"/>
    <property type="molecule type" value="Genomic_DNA"/>
</dbReference>
<name>A0A0B1ZKT8_9SPHN</name>
<dbReference type="SUPFAM" id="SSF54373">
    <property type="entry name" value="FAD-linked reductases, C-terminal domain"/>
    <property type="match status" value="1"/>
</dbReference>
<dbReference type="Proteomes" id="UP000031057">
    <property type="component" value="Unassembled WGS sequence"/>
</dbReference>
<keyword evidence="4 5" id="KW-0274">FAD</keyword>
<dbReference type="GO" id="GO:0016614">
    <property type="term" value="F:oxidoreductase activity, acting on CH-OH group of donors"/>
    <property type="evidence" value="ECO:0007669"/>
    <property type="project" value="InterPro"/>
</dbReference>
<dbReference type="SUPFAM" id="SSF51905">
    <property type="entry name" value="FAD/NAD(P)-binding domain"/>
    <property type="match status" value="1"/>
</dbReference>
<feature type="binding site" evidence="5">
    <location>
        <position position="226"/>
    </location>
    <ligand>
        <name>FAD</name>
        <dbReference type="ChEBI" id="CHEBI:57692"/>
    </ligand>
</feature>
<comment type="caution">
    <text evidence="8">The sequence shown here is derived from an EMBL/GenBank/DDBJ whole genome shotgun (WGS) entry which is preliminary data.</text>
</comment>
<dbReference type="Gene3D" id="3.50.50.60">
    <property type="entry name" value="FAD/NAD(P)-binding domain"/>
    <property type="match status" value="1"/>
</dbReference>
<comment type="similarity">
    <text evidence="2 6">Belongs to the GMC oxidoreductase family.</text>
</comment>
<evidence type="ECO:0000256" key="2">
    <source>
        <dbReference type="ARBA" id="ARBA00010790"/>
    </source>
</evidence>
<dbReference type="GO" id="GO:0050660">
    <property type="term" value="F:flavin adenine dinucleotide binding"/>
    <property type="evidence" value="ECO:0007669"/>
    <property type="project" value="InterPro"/>
</dbReference>
<feature type="binding site" evidence="5">
    <location>
        <position position="96"/>
    </location>
    <ligand>
        <name>FAD</name>
        <dbReference type="ChEBI" id="CHEBI:57692"/>
    </ligand>
</feature>
<dbReference type="PANTHER" id="PTHR11552:SF147">
    <property type="entry name" value="CHOLINE DEHYDROGENASE, MITOCHONDRIAL"/>
    <property type="match status" value="1"/>
</dbReference>
<evidence type="ECO:0000256" key="1">
    <source>
        <dbReference type="ARBA" id="ARBA00001974"/>
    </source>
</evidence>
<dbReference type="InterPro" id="IPR012132">
    <property type="entry name" value="GMC_OxRdtase"/>
</dbReference>
<dbReference type="PANTHER" id="PTHR11552">
    <property type="entry name" value="GLUCOSE-METHANOL-CHOLINE GMC OXIDOREDUCTASE"/>
    <property type="match status" value="1"/>
</dbReference>
<feature type="binding site" evidence="5">
    <location>
        <position position="92"/>
    </location>
    <ligand>
        <name>FAD</name>
        <dbReference type="ChEBI" id="CHEBI:57692"/>
    </ligand>
</feature>
<evidence type="ECO:0000313" key="8">
    <source>
        <dbReference type="EMBL" id="KHK89793.1"/>
    </source>
</evidence>